<evidence type="ECO:0000313" key="2">
    <source>
        <dbReference type="Proteomes" id="UP000462055"/>
    </source>
</evidence>
<proteinExistence type="predicted"/>
<name>A0A6I4MJ43_9ACTN</name>
<keyword evidence="2" id="KW-1185">Reference proteome</keyword>
<protein>
    <submittedName>
        <fullName evidence="1">Uncharacterized protein</fullName>
    </submittedName>
</protein>
<dbReference type="Proteomes" id="UP000462055">
    <property type="component" value="Unassembled WGS sequence"/>
</dbReference>
<evidence type="ECO:0000313" key="1">
    <source>
        <dbReference type="EMBL" id="MWA04920.1"/>
    </source>
</evidence>
<reference evidence="1" key="1">
    <citation type="submission" date="2019-12" db="EMBL/GenBank/DDBJ databases">
        <title>Actinomadura physcomitrii sp. nov., a novel actinomycete isolated from moss [Physcomitrium sphaericum (Ludw) Fuernr].</title>
        <authorList>
            <person name="Zhuang X."/>
        </authorList>
    </citation>
    <scope>NUCLEOTIDE SEQUENCE [LARGE SCALE GENOMIC DNA]</scope>
    <source>
        <strain evidence="1">LD22</strain>
    </source>
</reference>
<organism evidence="1 2">
    <name type="scientific">Actinomadura physcomitrii</name>
    <dbReference type="NCBI Taxonomy" id="2650748"/>
    <lineage>
        <taxon>Bacteria</taxon>
        <taxon>Bacillati</taxon>
        <taxon>Actinomycetota</taxon>
        <taxon>Actinomycetes</taxon>
        <taxon>Streptosporangiales</taxon>
        <taxon>Thermomonosporaceae</taxon>
        <taxon>Actinomadura</taxon>
    </lineage>
</organism>
<gene>
    <name evidence="1" type="ORF">F8568_032055</name>
</gene>
<dbReference type="EMBL" id="WBMS02000032">
    <property type="protein sequence ID" value="MWA04920.1"/>
    <property type="molecule type" value="Genomic_DNA"/>
</dbReference>
<dbReference type="RefSeq" id="WP_151597427.1">
    <property type="nucleotide sequence ID" value="NZ_WBMS02000032.1"/>
</dbReference>
<comment type="caution">
    <text evidence="1">The sequence shown here is derived from an EMBL/GenBank/DDBJ whole genome shotgun (WGS) entry which is preliminary data.</text>
</comment>
<sequence length="142" mass="16113">MVYEFVRVEWRPGVIFLIDPVCLTPPRDREWRPARHADGIQRRNQANLLNACINLIPPDRQGEVPFAIAVSKADLVSEYLTYRPGVDQDREVRALLEMCDAHGVQPRHVPVAPPAVSATVDQNERRHRLGRDQRCFPGTPSA</sequence>
<accession>A0A6I4MJ43</accession>
<dbReference type="AlphaFoldDB" id="A0A6I4MJ43"/>